<accession>A0A182FY29</accession>
<keyword evidence="3" id="KW-1185">Reference proteome</keyword>
<evidence type="ECO:0000313" key="2">
    <source>
        <dbReference type="EnsemblMetazoa" id="AALB014535-PA"/>
    </source>
</evidence>
<dbReference type="AlphaFoldDB" id="A0A182FY29"/>
<sequence>MNRTQPDHQPDRQPARSRVNRSDSSVRFLLLLSVLSRVQNVFKTRAIPMASPSQPATTAKRLISG</sequence>
<feature type="compositionally biased region" description="Basic and acidic residues" evidence="1">
    <location>
        <begin position="1"/>
        <end position="14"/>
    </location>
</feature>
<protein>
    <submittedName>
        <fullName evidence="2">Uncharacterized protein</fullName>
    </submittedName>
</protein>
<reference evidence="2 3" key="1">
    <citation type="journal article" date="2017" name="G3 (Bethesda)">
        <title>The Physical Genome Mapping of Anopheles albimanus Corrected Scaffold Misassemblies and Identified Interarm Rearrangements in Genus Anopheles.</title>
        <authorList>
            <person name="Artemov G.N."/>
            <person name="Peery A.N."/>
            <person name="Jiang X."/>
            <person name="Tu Z."/>
            <person name="Stegniy V.N."/>
            <person name="Sharakhova M.V."/>
            <person name="Sharakhov I.V."/>
        </authorList>
    </citation>
    <scope>NUCLEOTIDE SEQUENCE [LARGE SCALE GENOMIC DNA]</scope>
    <source>
        <strain evidence="2 3">ALBI9_A</strain>
    </source>
</reference>
<reference evidence="2" key="2">
    <citation type="submission" date="2022-08" db="UniProtKB">
        <authorList>
            <consortium name="EnsemblMetazoa"/>
        </authorList>
    </citation>
    <scope>IDENTIFICATION</scope>
    <source>
        <strain evidence="2">STECLA/ALBI9_A</strain>
    </source>
</reference>
<dbReference type="Proteomes" id="UP000069272">
    <property type="component" value="Chromosome 3L"/>
</dbReference>
<proteinExistence type="predicted"/>
<name>A0A182FY29_ANOAL</name>
<evidence type="ECO:0000256" key="1">
    <source>
        <dbReference type="SAM" id="MobiDB-lite"/>
    </source>
</evidence>
<organism evidence="2 3">
    <name type="scientific">Anopheles albimanus</name>
    <name type="common">New world malaria mosquito</name>
    <dbReference type="NCBI Taxonomy" id="7167"/>
    <lineage>
        <taxon>Eukaryota</taxon>
        <taxon>Metazoa</taxon>
        <taxon>Ecdysozoa</taxon>
        <taxon>Arthropoda</taxon>
        <taxon>Hexapoda</taxon>
        <taxon>Insecta</taxon>
        <taxon>Pterygota</taxon>
        <taxon>Neoptera</taxon>
        <taxon>Endopterygota</taxon>
        <taxon>Diptera</taxon>
        <taxon>Nematocera</taxon>
        <taxon>Culicoidea</taxon>
        <taxon>Culicidae</taxon>
        <taxon>Anophelinae</taxon>
        <taxon>Anopheles</taxon>
    </lineage>
</organism>
<feature type="region of interest" description="Disordered" evidence="1">
    <location>
        <begin position="1"/>
        <end position="22"/>
    </location>
</feature>
<dbReference type="EnsemblMetazoa" id="AALB014535-RA">
    <property type="protein sequence ID" value="AALB014535-PA"/>
    <property type="gene ID" value="AALB014535"/>
</dbReference>
<evidence type="ECO:0000313" key="3">
    <source>
        <dbReference type="Proteomes" id="UP000069272"/>
    </source>
</evidence>